<evidence type="ECO:0000256" key="3">
    <source>
        <dbReference type="ARBA" id="ARBA00022475"/>
    </source>
</evidence>
<feature type="transmembrane region" description="Helical" evidence="7">
    <location>
        <begin position="131"/>
        <end position="154"/>
    </location>
</feature>
<comment type="caution">
    <text evidence="8">The sequence shown here is derived from an EMBL/GenBank/DDBJ whole genome shotgun (WGS) entry which is preliminary data.</text>
</comment>
<dbReference type="GO" id="GO:0016020">
    <property type="term" value="C:membrane"/>
    <property type="evidence" value="ECO:0007669"/>
    <property type="project" value="UniProtKB-SubCell"/>
</dbReference>
<evidence type="ECO:0000313" key="9">
    <source>
        <dbReference type="Proteomes" id="UP000194946"/>
    </source>
</evidence>
<dbReference type="PANTHER" id="PTHR36838">
    <property type="entry name" value="AUXIN EFFLUX CARRIER FAMILY PROTEIN"/>
    <property type="match status" value="1"/>
</dbReference>
<dbReference type="AlphaFoldDB" id="A0A251ZU17"/>
<feature type="transmembrane region" description="Helical" evidence="7">
    <location>
        <begin position="102"/>
        <end position="125"/>
    </location>
</feature>
<proteinExistence type="predicted"/>
<dbReference type="PANTHER" id="PTHR36838:SF1">
    <property type="entry name" value="SLR1864 PROTEIN"/>
    <property type="match status" value="1"/>
</dbReference>
<feature type="transmembrane region" description="Helical" evidence="7">
    <location>
        <begin position="211"/>
        <end position="230"/>
    </location>
</feature>
<name>A0A251ZU17_9PROT</name>
<keyword evidence="9" id="KW-1185">Reference proteome</keyword>
<evidence type="ECO:0000256" key="1">
    <source>
        <dbReference type="ARBA" id="ARBA00004141"/>
    </source>
</evidence>
<protein>
    <recommendedName>
        <fullName evidence="10">Permease</fullName>
    </recommendedName>
</protein>
<feature type="transmembrane region" description="Helical" evidence="7">
    <location>
        <begin position="175"/>
        <end position="199"/>
    </location>
</feature>
<evidence type="ECO:0008006" key="10">
    <source>
        <dbReference type="Google" id="ProtNLM"/>
    </source>
</evidence>
<organism evidence="8 9">
    <name type="scientific">Commensalibacter intestini</name>
    <dbReference type="NCBI Taxonomy" id="479936"/>
    <lineage>
        <taxon>Bacteria</taxon>
        <taxon>Pseudomonadati</taxon>
        <taxon>Pseudomonadota</taxon>
        <taxon>Alphaproteobacteria</taxon>
        <taxon>Acetobacterales</taxon>
        <taxon>Acetobacteraceae</taxon>
    </lineage>
</organism>
<feature type="transmembrane region" description="Helical" evidence="7">
    <location>
        <begin position="6"/>
        <end position="23"/>
    </location>
</feature>
<dbReference type="Pfam" id="PF03547">
    <property type="entry name" value="Mem_trans"/>
    <property type="match status" value="1"/>
</dbReference>
<keyword evidence="5 7" id="KW-1133">Transmembrane helix</keyword>
<feature type="transmembrane region" description="Helical" evidence="7">
    <location>
        <begin position="43"/>
        <end position="61"/>
    </location>
</feature>
<evidence type="ECO:0000256" key="2">
    <source>
        <dbReference type="ARBA" id="ARBA00022448"/>
    </source>
</evidence>
<keyword evidence="4 7" id="KW-0812">Transmembrane</keyword>
<dbReference type="RefSeq" id="WP_086632295.1">
    <property type="nucleotide sequence ID" value="NZ_JOPB01000007.1"/>
</dbReference>
<feature type="transmembrane region" description="Helical" evidence="7">
    <location>
        <begin position="242"/>
        <end position="263"/>
    </location>
</feature>
<dbReference type="Proteomes" id="UP000194946">
    <property type="component" value="Unassembled WGS sequence"/>
</dbReference>
<comment type="subcellular location">
    <subcellularLocation>
        <location evidence="1">Membrane</location>
        <topology evidence="1">Multi-pass membrane protein</topology>
    </subcellularLocation>
</comment>
<evidence type="ECO:0000256" key="5">
    <source>
        <dbReference type="ARBA" id="ARBA00022989"/>
    </source>
</evidence>
<sequence length="326" mass="34976">MGNLLESFGIVIPILLILVFGFFSAKRNIFGNNASAISIISKLVLNVTLPPVLFAGTLSVSKTQLHGALLLCIALLISTITLYLICFFIARIIFKRNIVQSAIAGLGGSFSAGPFYGPALLNPLYGHGSDVAISMIALVINLALVPLATIMIEIDLEKKNETEQKPIYQLIGNSIYHAIVECPYVWSPLLAIILLLCGVELPKFISDTCFLIGKATSGVAIFVAGMTLAVNRFKFTTECITFAAIKDIAFPAVFFGVASCYLLKSGTNIFNEGLLLCAMPSGPMIILLGNHYKQYQEEAASILAISTISMIVTVSILIGLLHLSVP</sequence>
<evidence type="ECO:0000256" key="4">
    <source>
        <dbReference type="ARBA" id="ARBA00022692"/>
    </source>
</evidence>
<feature type="transmembrane region" description="Helical" evidence="7">
    <location>
        <begin position="269"/>
        <end position="288"/>
    </location>
</feature>
<reference evidence="9" key="1">
    <citation type="submission" date="2014-06" db="EMBL/GenBank/DDBJ databases">
        <authorList>
            <person name="Winans N.J."/>
            <person name="Newell P.D."/>
            <person name="Douglas A.E."/>
        </authorList>
    </citation>
    <scope>NUCLEOTIDE SEQUENCE [LARGE SCALE GENOMIC DNA]</scope>
    <source>
        <strain evidence="9">DmL_052</strain>
    </source>
</reference>
<keyword evidence="6 7" id="KW-0472">Membrane</keyword>
<dbReference type="InterPro" id="IPR004776">
    <property type="entry name" value="Mem_transp_PIN-like"/>
</dbReference>
<gene>
    <name evidence="8" type="ORF">HK18_08890</name>
</gene>
<feature type="transmembrane region" description="Helical" evidence="7">
    <location>
        <begin position="300"/>
        <end position="323"/>
    </location>
</feature>
<feature type="transmembrane region" description="Helical" evidence="7">
    <location>
        <begin position="67"/>
        <end position="90"/>
    </location>
</feature>
<accession>A0A251ZU17</accession>
<evidence type="ECO:0000313" key="8">
    <source>
        <dbReference type="EMBL" id="OUI78159.1"/>
    </source>
</evidence>
<evidence type="ECO:0000256" key="7">
    <source>
        <dbReference type="SAM" id="Phobius"/>
    </source>
</evidence>
<keyword evidence="3" id="KW-1003">Cell membrane</keyword>
<dbReference type="GO" id="GO:0055085">
    <property type="term" value="P:transmembrane transport"/>
    <property type="evidence" value="ECO:0007669"/>
    <property type="project" value="InterPro"/>
</dbReference>
<keyword evidence="2" id="KW-0813">Transport</keyword>
<evidence type="ECO:0000256" key="6">
    <source>
        <dbReference type="ARBA" id="ARBA00023136"/>
    </source>
</evidence>
<dbReference type="EMBL" id="JOPB01000007">
    <property type="protein sequence ID" value="OUI78159.1"/>
    <property type="molecule type" value="Genomic_DNA"/>
</dbReference>